<dbReference type="GO" id="GO:0005829">
    <property type="term" value="C:cytosol"/>
    <property type="evidence" value="ECO:0007669"/>
    <property type="project" value="TreeGrafter"/>
</dbReference>
<dbReference type="Gene3D" id="1.10.10.10">
    <property type="entry name" value="Winged helix-like DNA-binding domain superfamily/Winged helix DNA-binding domain"/>
    <property type="match status" value="1"/>
</dbReference>
<dbReference type="InterPro" id="IPR019885">
    <property type="entry name" value="Tscrpt_reg_HTH_AsnC-type_CS"/>
</dbReference>
<dbReference type="SUPFAM" id="SSF54909">
    <property type="entry name" value="Dimeric alpha+beta barrel"/>
    <property type="match status" value="1"/>
</dbReference>
<dbReference type="AlphaFoldDB" id="A0A2V3U632"/>
<dbReference type="SMART" id="SM00344">
    <property type="entry name" value="HTH_ASNC"/>
    <property type="match status" value="1"/>
</dbReference>
<dbReference type="PROSITE" id="PS50956">
    <property type="entry name" value="HTH_ASNC_2"/>
    <property type="match status" value="1"/>
</dbReference>
<organism evidence="5 6">
    <name type="scientific">Chelatococcus asaccharovorans</name>
    <dbReference type="NCBI Taxonomy" id="28210"/>
    <lineage>
        <taxon>Bacteria</taxon>
        <taxon>Pseudomonadati</taxon>
        <taxon>Pseudomonadota</taxon>
        <taxon>Alphaproteobacteria</taxon>
        <taxon>Hyphomicrobiales</taxon>
        <taxon>Chelatococcaceae</taxon>
        <taxon>Chelatococcus</taxon>
    </lineage>
</organism>
<keyword evidence="6" id="KW-1185">Reference proteome</keyword>
<gene>
    <name evidence="5" type="ORF">C7450_10517</name>
</gene>
<evidence type="ECO:0000256" key="3">
    <source>
        <dbReference type="ARBA" id="ARBA00023163"/>
    </source>
</evidence>
<dbReference type="SUPFAM" id="SSF46785">
    <property type="entry name" value="Winged helix' DNA-binding domain"/>
    <property type="match status" value="1"/>
</dbReference>
<protein>
    <submittedName>
        <fullName evidence="5">Lrp/AsnC family leucine-responsive transcriptional regulator</fullName>
    </submittedName>
</protein>
<dbReference type="InterPro" id="IPR036390">
    <property type="entry name" value="WH_DNA-bd_sf"/>
</dbReference>
<dbReference type="PANTHER" id="PTHR30154">
    <property type="entry name" value="LEUCINE-RESPONSIVE REGULATORY PROTEIN"/>
    <property type="match status" value="1"/>
</dbReference>
<dbReference type="EMBL" id="QJJK01000005">
    <property type="protein sequence ID" value="PXW58671.1"/>
    <property type="molecule type" value="Genomic_DNA"/>
</dbReference>
<dbReference type="Proteomes" id="UP000248021">
    <property type="component" value="Unassembled WGS sequence"/>
</dbReference>
<dbReference type="RefSeq" id="WP_110374766.1">
    <property type="nucleotide sequence ID" value="NZ_JAHBRY010000001.1"/>
</dbReference>
<comment type="caution">
    <text evidence="5">The sequence shown here is derived from an EMBL/GenBank/DDBJ whole genome shotgun (WGS) entry which is preliminary data.</text>
</comment>
<feature type="domain" description="HTH asnC-type" evidence="4">
    <location>
        <begin position="1"/>
        <end position="62"/>
    </location>
</feature>
<keyword evidence="1" id="KW-0805">Transcription regulation</keyword>
<accession>A0A2V3U632</accession>
<keyword evidence="2" id="KW-0238">DNA-binding</keyword>
<dbReference type="InterPro" id="IPR019887">
    <property type="entry name" value="Tscrpt_reg_AsnC/Lrp_C"/>
</dbReference>
<evidence type="ECO:0000313" key="6">
    <source>
        <dbReference type="Proteomes" id="UP000248021"/>
    </source>
</evidence>
<evidence type="ECO:0000259" key="4">
    <source>
        <dbReference type="PROSITE" id="PS50956"/>
    </source>
</evidence>
<name>A0A2V3U632_9HYPH</name>
<dbReference type="PANTHER" id="PTHR30154:SF53">
    <property type="entry name" value="HTH-TYPE TRANSCRIPTIONAL REGULATOR LRPC"/>
    <property type="match status" value="1"/>
</dbReference>
<dbReference type="InterPro" id="IPR019888">
    <property type="entry name" value="Tscrpt_reg_AsnC-like"/>
</dbReference>
<dbReference type="Pfam" id="PF01037">
    <property type="entry name" value="AsnC_trans_reg"/>
    <property type="match status" value="1"/>
</dbReference>
<evidence type="ECO:0000313" key="5">
    <source>
        <dbReference type="EMBL" id="PXW58671.1"/>
    </source>
</evidence>
<dbReference type="InterPro" id="IPR011008">
    <property type="entry name" value="Dimeric_a/b-barrel"/>
</dbReference>
<reference evidence="5 6" key="1">
    <citation type="submission" date="2018-05" db="EMBL/GenBank/DDBJ databases">
        <title>Genomic Encyclopedia of Type Strains, Phase IV (KMG-IV): sequencing the most valuable type-strain genomes for metagenomic binning, comparative biology and taxonomic classification.</title>
        <authorList>
            <person name="Goeker M."/>
        </authorList>
    </citation>
    <scope>NUCLEOTIDE SEQUENCE [LARGE SCALE GENOMIC DNA]</scope>
    <source>
        <strain evidence="5 6">DSM 6462</strain>
    </source>
</reference>
<dbReference type="GO" id="GO:0043565">
    <property type="term" value="F:sequence-specific DNA binding"/>
    <property type="evidence" value="ECO:0007669"/>
    <property type="project" value="InterPro"/>
</dbReference>
<dbReference type="PROSITE" id="PS00519">
    <property type="entry name" value="HTH_ASNC_1"/>
    <property type="match status" value="1"/>
</dbReference>
<sequence>MDEIDLKIISLLSEDGRRSLADIGGTVGLSTSAINERIRRLAGTGAIRRFTVEVDPDAIGLRTLAFIWVALRDDADEAAFRAFAAAHPAILECHHVTGAWSYLVKVRVGGTAEIEGFLNELKAHRFLGRSETVIALSSAVAGPFIPKEPR</sequence>
<dbReference type="OrthoDB" id="166264at2"/>
<dbReference type="Gene3D" id="3.30.70.920">
    <property type="match status" value="1"/>
</dbReference>
<dbReference type="Pfam" id="PF13404">
    <property type="entry name" value="HTH_AsnC-type"/>
    <property type="match status" value="1"/>
</dbReference>
<proteinExistence type="predicted"/>
<dbReference type="InterPro" id="IPR000485">
    <property type="entry name" value="AsnC-type_HTH_dom"/>
</dbReference>
<evidence type="ECO:0000256" key="2">
    <source>
        <dbReference type="ARBA" id="ARBA00023125"/>
    </source>
</evidence>
<keyword evidence="3" id="KW-0804">Transcription</keyword>
<dbReference type="PRINTS" id="PR00033">
    <property type="entry name" value="HTHASNC"/>
</dbReference>
<evidence type="ECO:0000256" key="1">
    <source>
        <dbReference type="ARBA" id="ARBA00023015"/>
    </source>
</evidence>
<dbReference type="GO" id="GO:0043200">
    <property type="term" value="P:response to amino acid"/>
    <property type="evidence" value="ECO:0007669"/>
    <property type="project" value="TreeGrafter"/>
</dbReference>
<dbReference type="InterPro" id="IPR036388">
    <property type="entry name" value="WH-like_DNA-bd_sf"/>
</dbReference>